<feature type="domain" description="Fibronectin type-III" evidence="3">
    <location>
        <begin position="88"/>
        <end position="155"/>
    </location>
</feature>
<proteinExistence type="predicted"/>
<dbReference type="PANTHER" id="PTHR46957">
    <property type="entry name" value="CYTOKINE RECEPTOR"/>
    <property type="match status" value="1"/>
</dbReference>
<organism evidence="4 5">
    <name type="scientific">Homarus americanus</name>
    <name type="common">American lobster</name>
    <dbReference type="NCBI Taxonomy" id="6706"/>
    <lineage>
        <taxon>Eukaryota</taxon>
        <taxon>Metazoa</taxon>
        <taxon>Ecdysozoa</taxon>
        <taxon>Arthropoda</taxon>
        <taxon>Crustacea</taxon>
        <taxon>Multicrustacea</taxon>
        <taxon>Malacostraca</taxon>
        <taxon>Eumalacostraca</taxon>
        <taxon>Eucarida</taxon>
        <taxon>Decapoda</taxon>
        <taxon>Pleocyemata</taxon>
        <taxon>Astacidea</taxon>
        <taxon>Nephropoidea</taxon>
        <taxon>Nephropidae</taxon>
        <taxon>Homarus</taxon>
    </lineage>
</organism>
<dbReference type="PANTHER" id="PTHR46957:SF3">
    <property type="entry name" value="CYTOKINE RECEPTOR"/>
    <property type="match status" value="1"/>
</dbReference>
<dbReference type="SUPFAM" id="SSF49265">
    <property type="entry name" value="Fibronectin type III"/>
    <property type="match status" value="1"/>
</dbReference>
<dbReference type="Gene3D" id="2.60.40.10">
    <property type="entry name" value="Immunoglobulins"/>
    <property type="match status" value="2"/>
</dbReference>
<dbReference type="InterPro" id="IPR013783">
    <property type="entry name" value="Ig-like_fold"/>
</dbReference>
<comment type="caution">
    <text evidence="4">The sequence shown here is derived from an EMBL/GenBank/DDBJ whole genome shotgun (WGS) entry which is preliminary data.</text>
</comment>
<dbReference type="InterPro" id="IPR003961">
    <property type="entry name" value="FN3_dom"/>
</dbReference>
<dbReference type="CDD" id="cd00063">
    <property type="entry name" value="FN3"/>
    <property type="match status" value="2"/>
</dbReference>
<dbReference type="Pfam" id="PF00041">
    <property type="entry name" value="fn3"/>
    <property type="match status" value="1"/>
</dbReference>
<dbReference type="PROSITE" id="PS50853">
    <property type="entry name" value="FN3"/>
    <property type="match status" value="2"/>
</dbReference>
<dbReference type="AlphaFoldDB" id="A0A8J5TU61"/>
<dbReference type="InterPro" id="IPR036116">
    <property type="entry name" value="FN3_sf"/>
</dbReference>
<name>A0A8J5TU61_HOMAM</name>
<sequence length="155" mass="16862">MPFSFSSIKVSWSPPENPNGIITKYNVSWTWEGNKDHDITNDTTTSYTITDLTPCTNYSVTVTAATSKGYGPESKAATGTTDSKDPDPVTGVNVNNYTDNSTLLDVNWSEVQDVGNCDVTYKITWSPASNGDGSNTTTTTSLSYIITQLEAWTTY</sequence>
<accession>A0A8J5TU61</accession>
<evidence type="ECO:0000313" key="5">
    <source>
        <dbReference type="Proteomes" id="UP000747542"/>
    </source>
</evidence>
<dbReference type="SMART" id="SM00060">
    <property type="entry name" value="FN3"/>
    <property type="match status" value="1"/>
</dbReference>
<feature type="region of interest" description="Disordered" evidence="2">
    <location>
        <begin position="68"/>
        <end position="89"/>
    </location>
</feature>
<evidence type="ECO:0000259" key="3">
    <source>
        <dbReference type="PROSITE" id="PS50853"/>
    </source>
</evidence>
<dbReference type="FunFam" id="2.60.40.10:FF:000028">
    <property type="entry name" value="Neuronal cell adhesion molecule"/>
    <property type="match status" value="1"/>
</dbReference>
<keyword evidence="5" id="KW-1185">Reference proteome</keyword>
<dbReference type="InterPro" id="IPR050713">
    <property type="entry name" value="RTP_Phos/Ushers"/>
</dbReference>
<evidence type="ECO:0000256" key="1">
    <source>
        <dbReference type="ARBA" id="ARBA00022737"/>
    </source>
</evidence>
<keyword evidence="1" id="KW-0677">Repeat</keyword>
<reference evidence="4" key="1">
    <citation type="journal article" date="2021" name="Sci. Adv.">
        <title>The American lobster genome reveals insights on longevity, neural, and immune adaptations.</title>
        <authorList>
            <person name="Polinski J.M."/>
            <person name="Zimin A.V."/>
            <person name="Clark K.F."/>
            <person name="Kohn A.B."/>
            <person name="Sadowski N."/>
            <person name="Timp W."/>
            <person name="Ptitsyn A."/>
            <person name="Khanna P."/>
            <person name="Romanova D.Y."/>
            <person name="Williams P."/>
            <person name="Greenwood S.J."/>
            <person name="Moroz L.L."/>
            <person name="Walt D.R."/>
            <person name="Bodnar A.G."/>
        </authorList>
    </citation>
    <scope>NUCLEOTIDE SEQUENCE</scope>
    <source>
        <strain evidence="4">GMGI-L3</strain>
    </source>
</reference>
<protein>
    <submittedName>
        <fullName evidence="4">Sidekick-1-like 1</fullName>
    </submittedName>
</protein>
<dbReference type="Proteomes" id="UP000747542">
    <property type="component" value="Unassembled WGS sequence"/>
</dbReference>
<gene>
    <name evidence="4" type="primary">Sdk1-L1</name>
    <name evidence="4" type="ORF">Hamer_G000601</name>
</gene>
<evidence type="ECO:0000256" key="2">
    <source>
        <dbReference type="SAM" id="MobiDB-lite"/>
    </source>
</evidence>
<dbReference type="EMBL" id="JAHLQT010002534">
    <property type="protein sequence ID" value="KAG7177303.1"/>
    <property type="molecule type" value="Genomic_DNA"/>
</dbReference>
<feature type="non-terminal residue" evidence="4">
    <location>
        <position position="1"/>
    </location>
</feature>
<evidence type="ECO:0000313" key="4">
    <source>
        <dbReference type="EMBL" id="KAG7177303.1"/>
    </source>
</evidence>
<dbReference type="GO" id="GO:0016020">
    <property type="term" value="C:membrane"/>
    <property type="evidence" value="ECO:0007669"/>
    <property type="project" value="UniProtKB-SubCell"/>
</dbReference>
<feature type="domain" description="Fibronectin type-III" evidence="3">
    <location>
        <begin position="1"/>
        <end position="84"/>
    </location>
</feature>
<dbReference type="PRINTS" id="PR00014">
    <property type="entry name" value="FNTYPEIII"/>
</dbReference>